<feature type="region of interest" description="Disordered" evidence="1">
    <location>
        <begin position="103"/>
        <end position="146"/>
    </location>
</feature>
<organism evidence="2 3">
    <name type="scientific">Canna indica</name>
    <name type="common">Indian-shot</name>
    <dbReference type="NCBI Taxonomy" id="4628"/>
    <lineage>
        <taxon>Eukaryota</taxon>
        <taxon>Viridiplantae</taxon>
        <taxon>Streptophyta</taxon>
        <taxon>Embryophyta</taxon>
        <taxon>Tracheophyta</taxon>
        <taxon>Spermatophyta</taxon>
        <taxon>Magnoliopsida</taxon>
        <taxon>Liliopsida</taxon>
        <taxon>Zingiberales</taxon>
        <taxon>Cannaceae</taxon>
        <taxon>Canna</taxon>
    </lineage>
</organism>
<sequence>MDREKGIFGFPAKEFPKSCFRSVLLNQFHVEGPEKASASDLAVLGREVGILSLYRPIVGIFHYIWMSVSDSEFALSLHVSASSSTSGCDESSQPIHWEAVIPGGGQESLFDSDSSVGHSVASGESKKSGQERQSKSAVTKGSRSIV</sequence>
<feature type="compositionally biased region" description="Basic and acidic residues" evidence="1">
    <location>
        <begin position="124"/>
        <end position="134"/>
    </location>
</feature>
<evidence type="ECO:0000256" key="1">
    <source>
        <dbReference type="SAM" id="MobiDB-lite"/>
    </source>
</evidence>
<protein>
    <submittedName>
        <fullName evidence="2">Uncharacterized protein</fullName>
    </submittedName>
</protein>
<dbReference type="Proteomes" id="UP001327560">
    <property type="component" value="Chromosome 4"/>
</dbReference>
<gene>
    <name evidence="2" type="ORF">Cni_G13160</name>
</gene>
<dbReference type="AlphaFoldDB" id="A0AAQ3QB93"/>
<dbReference type="EMBL" id="CP136893">
    <property type="protein sequence ID" value="WOL04439.1"/>
    <property type="molecule type" value="Genomic_DNA"/>
</dbReference>
<evidence type="ECO:0000313" key="3">
    <source>
        <dbReference type="Proteomes" id="UP001327560"/>
    </source>
</evidence>
<keyword evidence="3" id="KW-1185">Reference proteome</keyword>
<name>A0AAQ3QB93_9LILI</name>
<reference evidence="2 3" key="1">
    <citation type="submission" date="2023-10" db="EMBL/GenBank/DDBJ databases">
        <title>Chromosome-scale genome assembly provides insights into flower coloration mechanisms of Canna indica.</title>
        <authorList>
            <person name="Li C."/>
        </authorList>
    </citation>
    <scope>NUCLEOTIDE SEQUENCE [LARGE SCALE GENOMIC DNA]</scope>
    <source>
        <tissue evidence="2">Flower</tissue>
    </source>
</reference>
<evidence type="ECO:0000313" key="2">
    <source>
        <dbReference type="EMBL" id="WOL04439.1"/>
    </source>
</evidence>
<feature type="compositionally biased region" description="Polar residues" evidence="1">
    <location>
        <begin position="135"/>
        <end position="146"/>
    </location>
</feature>
<accession>A0AAQ3QB93</accession>
<proteinExistence type="predicted"/>